<keyword evidence="2" id="KW-1185">Reference proteome</keyword>
<dbReference type="EMBL" id="LUGG01000009">
    <property type="protein sequence ID" value="OBZ72326.1"/>
    <property type="molecule type" value="Genomic_DNA"/>
</dbReference>
<evidence type="ECO:0000313" key="1">
    <source>
        <dbReference type="EMBL" id="OBZ72326.1"/>
    </source>
</evidence>
<proteinExistence type="predicted"/>
<protein>
    <submittedName>
        <fullName evidence="1">Uncharacterized protein</fullName>
    </submittedName>
</protein>
<dbReference type="Proteomes" id="UP000092993">
    <property type="component" value="Unassembled WGS sequence"/>
</dbReference>
<comment type="caution">
    <text evidence="1">The sequence shown here is derived from an EMBL/GenBank/DDBJ whole genome shotgun (WGS) entry which is preliminary data.</text>
</comment>
<gene>
    <name evidence="1" type="ORF">A0H81_07739</name>
</gene>
<sequence>MCRIAASGPVLPTFNDFFDEFDSNNVIESINVILGHTAEINEHSDMRLLADDENMQEDAEAASKPGVTTDKGSSWSSLLTWLVDNYKDVCEKLWKEM</sequence>
<organism evidence="1 2">
    <name type="scientific">Grifola frondosa</name>
    <name type="common">Maitake</name>
    <name type="synonym">Polyporus frondosus</name>
    <dbReference type="NCBI Taxonomy" id="5627"/>
    <lineage>
        <taxon>Eukaryota</taxon>
        <taxon>Fungi</taxon>
        <taxon>Dikarya</taxon>
        <taxon>Basidiomycota</taxon>
        <taxon>Agaricomycotina</taxon>
        <taxon>Agaricomycetes</taxon>
        <taxon>Polyporales</taxon>
        <taxon>Grifolaceae</taxon>
        <taxon>Grifola</taxon>
    </lineage>
</organism>
<name>A0A1C7M7G5_GRIFR</name>
<accession>A0A1C7M7G5</accession>
<evidence type="ECO:0000313" key="2">
    <source>
        <dbReference type="Proteomes" id="UP000092993"/>
    </source>
</evidence>
<reference evidence="1 2" key="1">
    <citation type="submission" date="2016-03" db="EMBL/GenBank/DDBJ databases">
        <title>Whole genome sequencing of Grifola frondosa 9006-11.</title>
        <authorList>
            <person name="Min B."/>
            <person name="Park H."/>
            <person name="Kim J.-G."/>
            <person name="Cho H."/>
            <person name="Oh Y.-L."/>
            <person name="Kong W.-S."/>
            <person name="Choi I.-G."/>
        </authorList>
    </citation>
    <scope>NUCLEOTIDE SEQUENCE [LARGE SCALE GENOMIC DNA]</scope>
    <source>
        <strain evidence="1 2">9006-11</strain>
    </source>
</reference>
<dbReference type="AlphaFoldDB" id="A0A1C7M7G5"/>